<evidence type="ECO:0000313" key="9">
    <source>
        <dbReference type="Proteomes" id="UP001530400"/>
    </source>
</evidence>
<keyword evidence="4" id="KW-0969">Cilium</keyword>
<comment type="subcellular location">
    <subcellularLocation>
        <location evidence="1">Cytoplasm</location>
        <location evidence="1">Cytoskeleton</location>
        <location evidence="1">Cilium basal body</location>
    </subcellularLocation>
</comment>
<protein>
    <recommendedName>
        <fullName evidence="10">Intraflagellar transport protein 46 homolog</fullName>
    </recommendedName>
</protein>
<evidence type="ECO:0000256" key="7">
    <source>
        <dbReference type="SAM" id="MobiDB-lite"/>
    </source>
</evidence>
<dbReference type="PANTHER" id="PTHR13376:SF0">
    <property type="entry name" value="INTRAFLAGELLAR TRANSPORT PROTEIN 46 HOMOLOG"/>
    <property type="match status" value="1"/>
</dbReference>
<dbReference type="AlphaFoldDB" id="A0ABD3NNU2"/>
<evidence type="ECO:0000256" key="6">
    <source>
        <dbReference type="ARBA" id="ARBA00023273"/>
    </source>
</evidence>
<evidence type="ECO:0000256" key="5">
    <source>
        <dbReference type="ARBA" id="ARBA00023212"/>
    </source>
</evidence>
<evidence type="ECO:0000313" key="8">
    <source>
        <dbReference type="EMBL" id="KAL3777745.1"/>
    </source>
</evidence>
<organism evidence="8 9">
    <name type="scientific">Cyclotella atomus</name>
    <dbReference type="NCBI Taxonomy" id="382360"/>
    <lineage>
        <taxon>Eukaryota</taxon>
        <taxon>Sar</taxon>
        <taxon>Stramenopiles</taxon>
        <taxon>Ochrophyta</taxon>
        <taxon>Bacillariophyta</taxon>
        <taxon>Coscinodiscophyceae</taxon>
        <taxon>Thalassiosirophycidae</taxon>
        <taxon>Stephanodiscales</taxon>
        <taxon>Stephanodiscaceae</taxon>
        <taxon>Cyclotella</taxon>
    </lineage>
</organism>
<gene>
    <name evidence="8" type="ORF">ACHAWO_006978</name>
</gene>
<evidence type="ECO:0000256" key="1">
    <source>
        <dbReference type="ARBA" id="ARBA00004120"/>
    </source>
</evidence>
<evidence type="ECO:0000256" key="3">
    <source>
        <dbReference type="ARBA" id="ARBA00022490"/>
    </source>
</evidence>
<dbReference type="PANTHER" id="PTHR13376">
    <property type="entry name" value="INTRAFLAGELLAR TRANSPORT PROTEIN 46 HOMOLOG"/>
    <property type="match status" value="1"/>
</dbReference>
<keyword evidence="6" id="KW-0966">Cell projection</keyword>
<dbReference type="Pfam" id="PF12317">
    <property type="entry name" value="IFT46_B_C"/>
    <property type="match status" value="1"/>
</dbReference>
<dbReference type="GO" id="GO:0120025">
    <property type="term" value="C:plasma membrane bounded cell projection"/>
    <property type="evidence" value="ECO:0007669"/>
    <property type="project" value="UniProtKB-ARBA"/>
</dbReference>
<reference evidence="8 9" key="1">
    <citation type="submission" date="2024-10" db="EMBL/GenBank/DDBJ databases">
        <title>Updated reference genomes for cyclostephanoid diatoms.</title>
        <authorList>
            <person name="Roberts W.R."/>
            <person name="Alverson A.J."/>
        </authorList>
    </citation>
    <scope>NUCLEOTIDE SEQUENCE [LARGE SCALE GENOMIC DNA]</scope>
    <source>
        <strain evidence="8 9">AJA010-31</strain>
    </source>
</reference>
<name>A0ABD3NNU2_9STRA</name>
<dbReference type="InterPro" id="IPR022088">
    <property type="entry name" value="Intraflagellar_transp_cmplxB"/>
</dbReference>
<comment type="caution">
    <text evidence="8">The sequence shown here is derived from an EMBL/GenBank/DDBJ whole genome shotgun (WGS) entry which is preliminary data.</text>
</comment>
<sequence length="285" mass="32009">MDDSDVSTSNEYTLEQLRASLKSSTRDLVAAANKRMDGIGADEVKSIDSSSSSVQEDFNDKLDNSPRDTDNSVNEVDYDSLDVTDEIKILFRHIDAYEPIELELETPLKCFIPPYIPAIGQVDPMLKIPRPDGRNDGIGIARLDEVIDSEQSNPAVIELQLRNWSKTIRSDRLKKDFVRSIKDVAASAHEIDEWIQSVKQIHDNEPQTYPENCDTASVKELLEPWPKELCDKLKASELDIPSPDIDLSLTEYARVLCSLTGIPADEGSVMKSVSTMFQMFLELKE</sequence>
<feature type="region of interest" description="Disordered" evidence="7">
    <location>
        <begin position="40"/>
        <end position="75"/>
    </location>
</feature>
<dbReference type="Proteomes" id="UP001530400">
    <property type="component" value="Unassembled WGS sequence"/>
</dbReference>
<dbReference type="EMBL" id="JALLPJ020001029">
    <property type="protein sequence ID" value="KAL3777745.1"/>
    <property type="molecule type" value="Genomic_DNA"/>
</dbReference>
<evidence type="ECO:0000256" key="2">
    <source>
        <dbReference type="ARBA" id="ARBA00007700"/>
    </source>
</evidence>
<proteinExistence type="inferred from homology"/>
<keyword evidence="5" id="KW-0206">Cytoskeleton</keyword>
<keyword evidence="3" id="KW-0963">Cytoplasm</keyword>
<comment type="similarity">
    <text evidence="2">Belongs to the IFT46 family.</text>
</comment>
<keyword evidence="9" id="KW-1185">Reference proteome</keyword>
<feature type="compositionally biased region" description="Basic and acidic residues" evidence="7">
    <location>
        <begin position="58"/>
        <end position="70"/>
    </location>
</feature>
<accession>A0ABD3NNU2</accession>
<evidence type="ECO:0008006" key="10">
    <source>
        <dbReference type="Google" id="ProtNLM"/>
    </source>
</evidence>
<evidence type="ECO:0000256" key="4">
    <source>
        <dbReference type="ARBA" id="ARBA00023069"/>
    </source>
</evidence>